<comment type="pathway">
    <text evidence="11">Porphyrin-containing compound metabolism.</text>
</comment>
<dbReference type="Proteomes" id="UP000325292">
    <property type="component" value="Chromosome"/>
</dbReference>
<evidence type="ECO:0000256" key="4">
    <source>
        <dbReference type="ARBA" id="ARBA00022723"/>
    </source>
</evidence>
<evidence type="ECO:0000256" key="2">
    <source>
        <dbReference type="ARBA" id="ARBA00022475"/>
    </source>
</evidence>
<evidence type="ECO:0000313" key="15">
    <source>
        <dbReference type="Proteomes" id="UP000325292"/>
    </source>
</evidence>
<feature type="transmembrane region" description="Helical" evidence="13">
    <location>
        <begin position="69"/>
        <end position="90"/>
    </location>
</feature>
<feature type="transmembrane region" description="Helical" evidence="13">
    <location>
        <begin position="288"/>
        <end position="307"/>
    </location>
</feature>
<keyword evidence="10" id="KW-1015">Disulfide bond</keyword>
<evidence type="ECO:0008006" key="16">
    <source>
        <dbReference type="Google" id="ProtNLM"/>
    </source>
</evidence>
<evidence type="ECO:0000256" key="13">
    <source>
        <dbReference type="SAM" id="Phobius"/>
    </source>
</evidence>
<organism evidence="14 15">
    <name type="scientific">Sulfobacillus thermotolerans</name>
    <dbReference type="NCBI Taxonomy" id="338644"/>
    <lineage>
        <taxon>Bacteria</taxon>
        <taxon>Bacillati</taxon>
        <taxon>Bacillota</taxon>
        <taxon>Clostridia</taxon>
        <taxon>Eubacteriales</taxon>
        <taxon>Clostridiales Family XVII. Incertae Sedis</taxon>
        <taxon>Sulfobacillus</taxon>
    </lineage>
</organism>
<evidence type="ECO:0000256" key="12">
    <source>
        <dbReference type="SAM" id="MobiDB-lite"/>
    </source>
</evidence>
<feature type="transmembrane region" description="Helical" evidence="13">
    <location>
        <begin position="102"/>
        <end position="124"/>
    </location>
</feature>
<evidence type="ECO:0000256" key="11">
    <source>
        <dbReference type="ARBA" id="ARBA00023444"/>
    </source>
</evidence>
<feature type="transmembrane region" description="Helical" evidence="13">
    <location>
        <begin position="178"/>
        <end position="198"/>
    </location>
</feature>
<keyword evidence="5 13" id="KW-1133">Transmembrane helix</keyword>
<keyword evidence="9 13" id="KW-0472">Membrane</keyword>
<feature type="region of interest" description="Disordered" evidence="12">
    <location>
        <begin position="317"/>
        <end position="338"/>
    </location>
</feature>
<dbReference type="InterPro" id="IPR003780">
    <property type="entry name" value="COX15/CtaA_fam"/>
</dbReference>
<dbReference type="PANTHER" id="PTHR35457:SF1">
    <property type="entry name" value="HEME A SYNTHASE"/>
    <property type="match status" value="1"/>
</dbReference>
<evidence type="ECO:0000256" key="5">
    <source>
        <dbReference type="ARBA" id="ARBA00022989"/>
    </source>
</evidence>
<keyword evidence="3 13" id="KW-0812">Transmembrane</keyword>
<keyword evidence="2" id="KW-1003">Cell membrane</keyword>
<accession>A0ABM6RQK8</accession>
<feature type="transmembrane region" description="Helical" evidence="13">
    <location>
        <begin position="227"/>
        <end position="245"/>
    </location>
</feature>
<keyword evidence="6" id="KW-0560">Oxidoreductase</keyword>
<dbReference type="PANTHER" id="PTHR35457">
    <property type="entry name" value="HEME A SYNTHASE"/>
    <property type="match status" value="1"/>
</dbReference>
<feature type="transmembrane region" description="Helical" evidence="13">
    <location>
        <begin position="130"/>
        <end position="152"/>
    </location>
</feature>
<reference evidence="14 15" key="1">
    <citation type="journal article" date="2019" name="Sci. Rep.">
        <title>Sulfobacillus thermotolerans: new insights into resistance and metabolic capacities of acidophilic chemolithotrophs.</title>
        <authorList>
            <person name="Panyushkina A.E."/>
            <person name="Babenko V.V."/>
            <person name="Nikitina A.S."/>
            <person name="Selezneva O.V."/>
            <person name="Tsaplina I.A."/>
            <person name="Letarova M.A."/>
            <person name="Kostryukova E.S."/>
            <person name="Letarov A.V."/>
        </authorList>
    </citation>
    <scope>NUCLEOTIDE SEQUENCE [LARGE SCALE GENOMIC DNA]</scope>
    <source>
        <strain evidence="14 15">Kr1</strain>
    </source>
</reference>
<evidence type="ECO:0000256" key="3">
    <source>
        <dbReference type="ARBA" id="ARBA00022692"/>
    </source>
</evidence>
<sequence length="338" mass="36955">MSAKQYQFIPPSRSIKWLGVIATIGMYIVNMVGFLDTQTGSALGCGPDWPLCNGQVIPNLRNIHVLIEFGHRVLVGGFALIATIFMIWALVRYGKWIEVKVFALVGIGFIVVQSALGALAVVFVNPPPVLALHLGFGLLAMVGVGLLTVFLFQLDAQIKGRNAGIAFRRHTSSATKKWVWGTWIYTYLAIYWGSYVAFRGAGEACPSWPLCNGKVFPGFSGLVGLDFIHRLAAVGLAILSAGLLWHLRQYKTSRPDLYRGAFWLFWAVIAQIVTGANLALSHVATGPYLLHIATLMLLFADISYLVLQVVPAEPLDEPAKKQSSDVPWPQAQAHNPQA</sequence>
<dbReference type="EMBL" id="CP019454">
    <property type="protein sequence ID" value="AUW93541.1"/>
    <property type="molecule type" value="Genomic_DNA"/>
</dbReference>
<evidence type="ECO:0000256" key="7">
    <source>
        <dbReference type="ARBA" id="ARBA00023004"/>
    </source>
</evidence>
<feature type="transmembrane region" description="Helical" evidence="13">
    <location>
        <begin position="15"/>
        <end position="35"/>
    </location>
</feature>
<evidence type="ECO:0000256" key="8">
    <source>
        <dbReference type="ARBA" id="ARBA00023133"/>
    </source>
</evidence>
<evidence type="ECO:0000256" key="9">
    <source>
        <dbReference type="ARBA" id="ARBA00023136"/>
    </source>
</evidence>
<keyword evidence="7" id="KW-0408">Iron</keyword>
<evidence type="ECO:0000256" key="1">
    <source>
        <dbReference type="ARBA" id="ARBA00004141"/>
    </source>
</evidence>
<keyword evidence="4" id="KW-0479">Metal-binding</keyword>
<keyword evidence="8" id="KW-0350">Heme biosynthesis</keyword>
<proteinExistence type="predicted"/>
<name>A0ABM6RQK8_9FIRM</name>
<keyword evidence="15" id="KW-1185">Reference proteome</keyword>
<gene>
    <name evidence="14" type="ORF">BXT84_05960</name>
</gene>
<dbReference type="Pfam" id="PF02628">
    <property type="entry name" value="COX15-CtaA"/>
    <property type="match status" value="1"/>
</dbReference>
<evidence type="ECO:0000256" key="6">
    <source>
        <dbReference type="ARBA" id="ARBA00023002"/>
    </source>
</evidence>
<comment type="subcellular location">
    <subcellularLocation>
        <location evidence="1">Membrane</location>
        <topology evidence="1">Multi-pass membrane protein</topology>
    </subcellularLocation>
</comment>
<evidence type="ECO:0000256" key="10">
    <source>
        <dbReference type="ARBA" id="ARBA00023157"/>
    </source>
</evidence>
<evidence type="ECO:0000313" key="14">
    <source>
        <dbReference type="EMBL" id="AUW93541.1"/>
    </source>
</evidence>
<feature type="transmembrane region" description="Helical" evidence="13">
    <location>
        <begin position="257"/>
        <end position="276"/>
    </location>
</feature>
<protein>
    <recommendedName>
        <fullName evidence="16">Heme A synthase</fullName>
    </recommendedName>
</protein>
<dbReference type="InterPro" id="IPR050450">
    <property type="entry name" value="COX15/CtaA_HemeA_synthase"/>
</dbReference>